<feature type="compositionally biased region" description="Gly residues" evidence="7">
    <location>
        <begin position="247"/>
        <end position="258"/>
    </location>
</feature>
<dbReference type="GO" id="GO:0003700">
    <property type="term" value="F:DNA-binding transcription factor activity"/>
    <property type="evidence" value="ECO:0007669"/>
    <property type="project" value="InterPro"/>
</dbReference>
<feature type="region of interest" description="Disordered" evidence="7">
    <location>
        <begin position="142"/>
        <end position="166"/>
    </location>
</feature>
<name>A0A6A4LQB5_9ERIC</name>
<dbReference type="GO" id="GO:0005634">
    <property type="term" value="C:nucleus"/>
    <property type="evidence" value="ECO:0007669"/>
    <property type="project" value="UniProtKB-SubCell"/>
</dbReference>
<feature type="compositionally biased region" description="Polar residues" evidence="7">
    <location>
        <begin position="456"/>
        <end position="466"/>
    </location>
</feature>
<keyword evidence="10" id="KW-1185">Reference proteome</keyword>
<feature type="region of interest" description="Disordered" evidence="7">
    <location>
        <begin position="396"/>
        <end position="470"/>
    </location>
</feature>
<comment type="subcellular location">
    <subcellularLocation>
        <location evidence="1">Nucleus</location>
    </subcellularLocation>
</comment>
<dbReference type="Pfam" id="PF03106">
    <property type="entry name" value="WRKY"/>
    <property type="match status" value="1"/>
</dbReference>
<evidence type="ECO:0000256" key="5">
    <source>
        <dbReference type="ARBA" id="ARBA00023163"/>
    </source>
</evidence>
<keyword evidence="2" id="KW-0677">Repeat</keyword>
<dbReference type="InterPro" id="IPR036576">
    <property type="entry name" value="WRKY_dom_sf"/>
</dbReference>
<dbReference type="Proteomes" id="UP000428333">
    <property type="component" value="Linkage Group LG07"/>
</dbReference>
<keyword evidence="6" id="KW-0539">Nucleus</keyword>
<evidence type="ECO:0000256" key="4">
    <source>
        <dbReference type="ARBA" id="ARBA00023125"/>
    </source>
</evidence>
<feature type="non-terminal residue" evidence="9">
    <location>
        <position position="1"/>
    </location>
</feature>
<keyword evidence="5" id="KW-0804">Transcription</keyword>
<evidence type="ECO:0000256" key="2">
    <source>
        <dbReference type="ARBA" id="ARBA00022737"/>
    </source>
</evidence>
<proteinExistence type="predicted"/>
<dbReference type="PROSITE" id="PS50811">
    <property type="entry name" value="WRKY"/>
    <property type="match status" value="1"/>
</dbReference>
<protein>
    <recommendedName>
        <fullName evidence="8">WRKY domain-containing protein</fullName>
    </recommendedName>
</protein>
<dbReference type="AlphaFoldDB" id="A0A6A4LQB5"/>
<evidence type="ECO:0000259" key="8">
    <source>
        <dbReference type="PROSITE" id="PS50811"/>
    </source>
</evidence>
<feature type="domain" description="WRKY" evidence="8">
    <location>
        <begin position="261"/>
        <end position="319"/>
    </location>
</feature>
<evidence type="ECO:0000256" key="6">
    <source>
        <dbReference type="ARBA" id="ARBA00023242"/>
    </source>
</evidence>
<feature type="region of interest" description="Disordered" evidence="7">
    <location>
        <begin position="218"/>
        <end position="267"/>
    </location>
</feature>
<dbReference type="FunFam" id="2.20.25.80:FF:000006">
    <property type="entry name" value="WRKY transcription factor"/>
    <property type="match status" value="1"/>
</dbReference>
<evidence type="ECO:0000256" key="3">
    <source>
        <dbReference type="ARBA" id="ARBA00023015"/>
    </source>
</evidence>
<evidence type="ECO:0000256" key="7">
    <source>
        <dbReference type="SAM" id="MobiDB-lite"/>
    </source>
</evidence>
<dbReference type="SMART" id="SM00774">
    <property type="entry name" value="WRKY"/>
    <property type="match status" value="1"/>
</dbReference>
<comment type="caution">
    <text evidence="9">The sequence shown here is derived from an EMBL/GenBank/DDBJ whole genome shotgun (WGS) entry which is preliminary data.</text>
</comment>
<dbReference type="InterPro" id="IPR044810">
    <property type="entry name" value="WRKY_plant"/>
</dbReference>
<feature type="compositionally biased region" description="Low complexity" evidence="7">
    <location>
        <begin position="153"/>
        <end position="163"/>
    </location>
</feature>
<dbReference type="Gene3D" id="2.20.25.80">
    <property type="entry name" value="WRKY domain"/>
    <property type="match status" value="1"/>
</dbReference>
<evidence type="ECO:0000313" key="10">
    <source>
        <dbReference type="Proteomes" id="UP000428333"/>
    </source>
</evidence>
<dbReference type="InterPro" id="IPR003657">
    <property type="entry name" value="WRKY_dom"/>
</dbReference>
<sequence>MGGFDDHVAMMGDWMPPNPSPRAFFSAAWGDDISSRSILESPAENKTDDKDWMRIGGASDQLTKSNPFADQKMSSRGGLLERMAARAGFNAPRLNTESIRPADLLLDPDVRSPYLTIPPGLSPTSLLESPVFLANSLVQPSPTTGKIPFAPGSSSRSSTLITESSDKSRNFFEDISSSSFAFKPIAESSPSLFFGAASKQSFPSIEVSVQPENTLHCQSAEPAKVQSQSAEHSPPPDDQQDEDADQRGGGDTMAGGGAPSDDGYNWRKYGQKQVKGSEYPRSYYKCTHPNCPVKKKVERSHEGHITEIIYKGAHNHPKPPPNRRSVIGSSNLTTEMQLDTADQAGTQIGADGDPMWTIMQKETAGGSHDWRNGNLEVGGEFNGPNSLQGQIGAHFESGDAVDGCSTFTNEEDEDDRGTHGSESLGYDGEGDESDSKRRPEASQVHNNMARFDRTPAMSSFGRQQQLGPPHGFAYGMNQPGLANLAMAGLGHNQGMLPIHPYLGQQRLVNEMGFMLPKGEPKVEPLQEPPLNQLPNGSSSVYSQFMSRLQM</sequence>
<gene>
    <name evidence="9" type="ORF">C3L33_11470</name>
</gene>
<dbReference type="EMBL" id="QEFC01001721">
    <property type="protein sequence ID" value="KAE9456518.1"/>
    <property type="molecule type" value="Genomic_DNA"/>
</dbReference>
<dbReference type="SUPFAM" id="SSF118290">
    <property type="entry name" value="WRKY DNA-binding domain"/>
    <property type="match status" value="1"/>
</dbReference>
<dbReference type="PANTHER" id="PTHR31221:SF360">
    <property type="entry name" value="WRKY DOMAIN-CONTAINING PROTEIN"/>
    <property type="match status" value="1"/>
</dbReference>
<organism evidence="9 10">
    <name type="scientific">Rhododendron williamsianum</name>
    <dbReference type="NCBI Taxonomy" id="262921"/>
    <lineage>
        <taxon>Eukaryota</taxon>
        <taxon>Viridiplantae</taxon>
        <taxon>Streptophyta</taxon>
        <taxon>Embryophyta</taxon>
        <taxon>Tracheophyta</taxon>
        <taxon>Spermatophyta</taxon>
        <taxon>Magnoliopsida</taxon>
        <taxon>eudicotyledons</taxon>
        <taxon>Gunneridae</taxon>
        <taxon>Pentapetalae</taxon>
        <taxon>asterids</taxon>
        <taxon>Ericales</taxon>
        <taxon>Ericaceae</taxon>
        <taxon>Ericoideae</taxon>
        <taxon>Rhodoreae</taxon>
        <taxon>Rhododendron</taxon>
    </lineage>
</organism>
<dbReference type="GO" id="GO:0043565">
    <property type="term" value="F:sequence-specific DNA binding"/>
    <property type="evidence" value="ECO:0007669"/>
    <property type="project" value="InterPro"/>
</dbReference>
<keyword evidence="4" id="KW-0238">DNA-binding</keyword>
<dbReference type="PANTHER" id="PTHR31221">
    <property type="entry name" value="WRKY TRANSCRIPTION FACTOR PROTEIN 1-RELATED"/>
    <property type="match status" value="1"/>
</dbReference>
<accession>A0A6A4LQB5</accession>
<reference evidence="9 10" key="1">
    <citation type="journal article" date="2019" name="Genome Biol. Evol.">
        <title>The Rhododendron genome and chromosomal organization provide insight into shared whole-genome duplications across the heath family (Ericaceae).</title>
        <authorList>
            <person name="Soza V.L."/>
            <person name="Lindsley D."/>
            <person name="Waalkes A."/>
            <person name="Ramage E."/>
            <person name="Patwardhan R.P."/>
            <person name="Burton J.N."/>
            <person name="Adey A."/>
            <person name="Kumar A."/>
            <person name="Qiu R."/>
            <person name="Shendure J."/>
            <person name="Hall B."/>
        </authorList>
    </citation>
    <scope>NUCLEOTIDE SEQUENCE [LARGE SCALE GENOMIC DNA]</scope>
    <source>
        <strain evidence="9">RSF 1966-606</strain>
    </source>
</reference>
<evidence type="ECO:0000313" key="9">
    <source>
        <dbReference type="EMBL" id="KAE9456518.1"/>
    </source>
</evidence>
<evidence type="ECO:0000256" key="1">
    <source>
        <dbReference type="ARBA" id="ARBA00004123"/>
    </source>
</evidence>
<keyword evidence="3" id="KW-0805">Transcription regulation</keyword>
<dbReference type="OrthoDB" id="1923003at2759"/>